<dbReference type="Pfam" id="PF04343">
    <property type="entry name" value="DUF488"/>
    <property type="match status" value="1"/>
</dbReference>
<name>A0A1N7JG94_9BACL</name>
<dbReference type="PANTHER" id="PTHR39337">
    <property type="entry name" value="BLR5642 PROTEIN"/>
    <property type="match status" value="1"/>
</dbReference>
<evidence type="ECO:0000313" key="1">
    <source>
        <dbReference type="EMBL" id="SIS48271.1"/>
    </source>
</evidence>
<organism evidence="1 2">
    <name type="scientific">Kroppenstedtia eburnea</name>
    <dbReference type="NCBI Taxonomy" id="714067"/>
    <lineage>
        <taxon>Bacteria</taxon>
        <taxon>Bacillati</taxon>
        <taxon>Bacillota</taxon>
        <taxon>Bacilli</taxon>
        <taxon>Bacillales</taxon>
        <taxon>Thermoactinomycetaceae</taxon>
        <taxon>Kroppenstedtia</taxon>
    </lineage>
</organism>
<reference evidence="2" key="1">
    <citation type="submission" date="2017-01" db="EMBL/GenBank/DDBJ databases">
        <authorList>
            <person name="Varghese N."/>
            <person name="Submissions S."/>
        </authorList>
    </citation>
    <scope>NUCLEOTIDE SEQUENCE [LARGE SCALE GENOMIC DNA]</scope>
    <source>
        <strain evidence="2">DSM 45196</strain>
    </source>
</reference>
<evidence type="ECO:0000313" key="2">
    <source>
        <dbReference type="Proteomes" id="UP000186795"/>
    </source>
</evidence>
<proteinExistence type="predicted"/>
<accession>A0A1N7JG94</accession>
<keyword evidence="2" id="KW-1185">Reference proteome</keyword>
<dbReference type="PANTHER" id="PTHR39337:SF1">
    <property type="entry name" value="BLR5642 PROTEIN"/>
    <property type="match status" value="1"/>
</dbReference>
<dbReference type="EMBL" id="FTOD01000002">
    <property type="protein sequence ID" value="SIS48271.1"/>
    <property type="molecule type" value="Genomic_DNA"/>
</dbReference>
<protein>
    <recommendedName>
        <fullName evidence="3">DUF488 domain-containing protein</fullName>
    </recommendedName>
</protein>
<evidence type="ECO:0008006" key="3">
    <source>
        <dbReference type="Google" id="ProtNLM"/>
    </source>
</evidence>
<dbReference type="RefSeq" id="WP_076523610.1">
    <property type="nucleotide sequence ID" value="NZ_CP048103.1"/>
</dbReference>
<gene>
    <name evidence="1" type="ORF">SAMN05421790_10250</name>
</gene>
<dbReference type="AlphaFoldDB" id="A0A1N7JG94"/>
<dbReference type="Proteomes" id="UP000186795">
    <property type="component" value="Unassembled WGS sequence"/>
</dbReference>
<dbReference type="OrthoDB" id="9789109at2"/>
<dbReference type="InterPro" id="IPR007438">
    <property type="entry name" value="DUF488"/>
</dbReference>
<sequence>MELYTTGYEGELIDQWVEKLRDAGVTVLVDIRERAISRKKGFSKTALRNQLEANDISYLHYRDLGSPSEIRKKLMRDKDYISFFEQYNQHLNDQEEKLRELATILEHEKACLMCFEKNHRQCHRSAVVERLEKIYPGEVRVEHL</sequence>